<accession>A0A9D4Y317</accession>
<evidence type="ECO:0000313" key="3">
    <source>
        <dbReference type="Proteomes" id="UP001058974"/>
    </source>
</evidence>
<comment type="caution">
    <text evidence="2">The sequence shown here is derived from an EMBL/GenBank/DDBJ whole genome shotgun (WGS) entry which is preliminary data.</text>
</comment>
<keyword evidence="3" id="KW-1185">Reference proteome</keyword>
<dbReference type="AlphaFoldDB" id="A0A9D4Y317"/>
<gene>
    <name evidence="2" type="ORF">KIW84_034075</name>
</gene>
<dbReference type="Gramene" id="Psat03G0407500-T1">
    <property type="protein sequence ID" value="KAI5429316.1"/>
    <property type="gene ID" value="KIW84_034075"/>
</dbReference>
<sequence>MAPTRREKGKAKVDECSIDKAPYPLNLVRLVDTPREKRLLLGFRVRHLTPQKYGNLSTFLSTSFDFPALFHFQGLSVLIADSGRIYPNLVKTFYEFFSIGKGCIVSSIVKAKEILLTMEEFGKCLEVSYEGIYKDKYGLFKHRDVAHSSSLAPPIPEGGYNNEVIYNMMCSNETFVTTDFRDLHLEITNLRNQNQEDESEDEDMEEEESD</sequence>
<dbReference type="EMBL" id="JAMSHJ010000003">
    <property type="protein sequence ID" value="KAI5429316.1"/>
    <property type="molecule type" value="Genomic_DNA"/>
</dbReference>
<feature type="compositionally biased region" description="Acidic residues" evidence="1">
    <location>
        <begin position="195"/>
        <end position="210"/>
    </location>
</feature>
<evidence type="ECO:0000256" key="1">
    <source>
        <dbReference type="SAM" id="MobiDB-lite"/>
    </source>
</evidence>
<proteinExistence type="predicted"/>
<organism evidence="2 3">
    <name type="scientific">Pisum sativum</name>
    <name type="common">Garden pea</name>
    <name type="synonym">Lathyrus oleraceus</name>
    <dbReference type="NCBI Taxonomy" id="3888"/>
    <lineage>
        <taxon>Eukaryota</taxon>
        <taxon>Viridiplantae</taxon>
        <taxon>Streptophyta</taxon>
        <taxon>Embryophyta</taxon>
        <taxon>Tracheophyta</taxon>
        <taxon>Spermatophyta</taxon>
        <taxon>Magnoliopsida</taxon>
        <taxon>eudicotyledons</taxon>
        <taxon>Gunneridae</taxon>
        <taxon>Pentapetalae</taxon>
        <taxon>rosids</taxon>
        <taxon>fabids</taxon>
        <taxon>Fabales</taxon>
        <taxon>Fabaceae</taxon>
        <taxon>Papilionoideae</taxon>
        <taxon>50 kb inversion clade</taxon>
        <taxon>NPAAA clade</taxon>
        <taxon>Hologalegina</taxon>
        <taxon>IRL clade</taxon>
        <taxon>Fabeae</taxon>
        <taxon>Lathyrus</taxon>
    </lineage>
</organism>
<dbReference type="Proteomes" id="UP001058974">
    <property type="component" value="Chromosome 3"/>
</dbReference>
<evidence type="ECO:0000313" key="2">
    <source>
        <dbReference type="EMBL" id="KAI5429316.1"/>
    </source>
</evidence>
<name>A0A9D4Y317_PEA</name>
<feature type="region of interest" description="Disordered" evidence="1">
    <location>
        <begin position="189"/>
        <end position="210"/>
    </location>
</feature>
<reference evidence="2 3" key="1">
    <citation type="journal article" date="2022" name="Nat. Genet.">
        <title>Improved pea reference genome and pan-genome highlight genomic features and evolutionary characteristics.</title>
        <authorList>
            <person name="Yang T."/>
            <person name="Liu R."/>
            <person name="Luo Y."/>
            <person name="Hu S."/>
            <person name="Wang D."/>
            <person name="Wang C."/>
            <person name="Pandey M.K."/>
            <person name="Ge S."/>
            <person name="Xu Q."/>
            <person name="Li N."/>
            <person name="Li G."/>
            <person name="Huang Y."/>
            <person name="Saxena R.K."/>
            <person name="Ji Y."/>
            <person name="Li M."/>
            <person name="Yan X."/>
            <person name="He Y."/>
            <person name="Liu Y."/>
            <person name="Wang X."/>
            <person name="Xiang C."/>
            <person name="Varshney R.K."/>
            <person name="Ding H."/>
            <person name="Gao S."/>
            <person name="Zong X."/>
        </authorList>
    </citation>
    <scope>NUCLEOTIDE SEQUENCE [LARGE SCALE GENOMIC DNA]</scope>
    <source>
        <strain evidence="2 3">cv. Zhongwan 6</strain>
    </source>
</reference>
<protein>
    <submittedName>
        <fullName evidence="2">Uncharacterized protein</fullName>
    </submittedName>
</protein>